<dbReference type="SUPFAM" id="SSF160246">
    <property type="entry name" value="EspE N-terminal domain-like"/>
    <property type="match status" value="2"/>
</dbReference>
<dbReference type="EMBL" id="NBTZ01000106">
    <property type="protein sequence ID" value="OTP70642.1"/>
    <property type="molecule type" value="Genomic_DNA"/>
</dbReference>
<protein>
    <submittedName>
        <fullName evidence="2">Bacteriophage N4 adsorption protein B</fullName>
    </submittedName>
</protein>
<evidence type="ECO:0000259" key="1">
    <source>
        <dbReference type="Pfam" id="PF05157"/>
    </source>
</evidence>
<evidence type="ECO:0000313" key="3">
    <source>
        <dbReference type="Proteomes" id="UP000195221"/>
    </source>
</evidence>
<dbReference type="Proteomes" id="UP000195221">
    <property type="component" value="Unassembled WGS sequence"/>
</dbReference>
<name>A0A242MH63_CABSO</name>
<dbReference type="InterPro" id="IPR037257">
    <property type="entry name" value="T2SS_E_N_sf"/>
</dbReference>
<dbReference type="AlphaFoldDB" id="A0A242MH63"/>
<gene>
    <name evidence="2" type="ORF">PAMC26577_26670</name>
</gene>
<sequence>MHDFPSAAGLSEKRRQRLGELLVSWQAINEDQLKTAMEDELASEAPLGRVLLARGWLDEETLAEALSFQSELQRAALDPSLLDEGQTHVPLEHAIRYRILPQGTDHAGRRIVLAASPLEDEALKEIERVSGGPVTQRIVRESEIATGFRFLRGAGNALEPNETNVPLLGDLLIQMGYITRDSFNEALKVYRPERDGRIGEFMVAYGAISARALSDAVQTQIRAREAGQHT</sequence>
<reference evidence="2 3" key="1">
    <citation type="submission" date="2017-03" db="EMBL/GenBank/DDBJ databases">
        <title>Genome analysis of strain PAMC 26577.</title>
        <authorList>
            <person name="Oh H.-M."/>
            <person name="Yang J.-A."/>
        </authorList>
    </citation>
    <scope>NUCLEOTIDE SEQUENCE [LARGE SCALE GENOMIC DNA]</scope>
    <source>
        <strain evidence="2 3">PAMC 26577</strain>
    </source>
</reference>
<comment type="caution">
    <text evidence="2">The sequence shown here is derived from an EMBL/GenBank/DDBJ whole genome shotgun (WGS) entry which is preliminary data.</text>
</comment>
<accession>A0A242MH63</accession>
<dbReference type="InterPro" id="IPR007831">
    <property type="entry name" value="T2SS_GspE_N"/>
</dbReference>
<organism evidence="2 3">
    <name type="scientific">Caballeronia sordidicola</name>
    <name type="common">Burkholderia sordidicola</name>
    <dbReference type="NCBI Taxonomy" id="196367"/>
    <lineage>
        <taxon>Bacteria</taxon>
        <taxon>Pseudomonadati</taxon>
        <taxon>Pseudomonadota</taxon>
        <taxon>Betaproteobacteria</taxon>
        <taxon>Burkholderiales</taxon>
        <taxon>Burkholderiaceae</taxon>
        <taxon>Caballeronia</taxon>
    </lineage>
</organism>
<dbReference type="Pfam" id="PF05157">
    <property type="entry name" value="MshEN"/>
    <property type="match status" value="1"/>
</dbReference>
<feature type="domain" description="Type II secretion system protein GspE N-terminal" evidence="1">
    <location>
        <begin position="73"/>
        <end position="148"/>
    </location>
</feature>
<evidence type="ECO:0000313" key="2">
    <source>
        <dbReference type="EMBL" id="OTP70642.1"/>
    </source>
</evidence>
<proteinExistence type="predicted"/>